<feature type="transmembrane region" description="Helical" evidence="6">
    <location>
        <begin position="30"/>
        <end position="52"/>
    </location>
</feature>
<dbReference type="InParanoid" id="E3LP59"/>
<dbReference type="Pfam" id="PF02118">
    <property type="entry name" value="Srg"/>
    <property type="match status" value="1"/>
</dbReference>
<evidence type="ECO:0000256" key="6">
    <source>
        <dbReference type="RuleBase" id="RU280813"/>
    </source>
</evidence>
<keyword evidence="4 6" id="KW-1133">Transmembrane helix</keyword>
<proteinExistence type="inferred from homology"/>
<keyword evidence="3 6" id="KW-0812">Transmembrane</keyword>
<dbReference type="GO" id="GO:0004888">
    <property type="term" value="F:transmembrane signaling receptor activity"/>
    <property type="evidence" value="ECO:0007669"/>
    <property type="project" value="InterPro"/>
</dbReference>
<sequence>MSTPDAVDLILRQNIGCDSGESDALQYLKFGLQLAYVLPFGLLYLSFMITIVKRKKDRELFEDSFFTLHLADGIITLYFLISDTSFFRLTSYFRPVCEYLVPLLKDPAYTLTPFYTAYMYAQLAKMLSTLAMSVNRYTSVNNPVNHKIVSSKLYELTFNLLLQFWFQHCNKVILGIFVIPLFLVWPVAIGTTSFLPFKGNGNINYEHKLPWARTTYGRLGVAVPTLIFTVYSSIVTTSKLRKLGGHMKKVEFSMNMATVFTACGFVLLVGLQICYLFVNAENLLDKMWMVKIIMAATQISNDFYMLSGPVVLLILDKKMRASLFICGKNQKNSRRTTKASIQPITMVQSHAN</sequence>
<evidence type="ECO:0000313" key="8">
    <source>
        <dbReference type="Proteomes" id="UP000008281"/>
    </source>
</evidence>
<evidence type="ECO:0000256" key="2">
    <source>
        <dbReference type="ARBA" id="ARBA00005692"/>
    </source>
</evidence>
<dbReference type="InterPro" id="IPR051119">
    <property type="entry name" value="Nematode_SR-like"/>
</dbReference>
<keyword evidence="8" id="KW-1185">Reference proteome</keyword>
<dbReference type="GO" id="GO:0016020">
    <property type="term" value="C:membrane"/>
    <property type="evidence" value="ECO:0007669"/>
    <property type="project" value="UniProtKB-SubCell"/>
</dbReference>
<evidence type="ECO:0000256" key="4">
    <source>
        <dbReference type="ARBA" id="ARBA00022989"/>
    </source>
</evidence>
<dbReference type="Gene3D" id="1.20.1070.10">
    <property type="entry name" value="Rhodopsin 7-helix transmembrane proteins"/>
    <property type="match status" value="1"/>
</dbReference>
<name>E3LP59_CAERE</name>
<feature type="transmembrane region" description="Helical" evidence="6">
    <location>
        <begin position="64"/>
        <end position="81"/>
    </location>
</feature>
<dbReference type="PRINTS" id="PR00698">
    <property type="entry name" value="TMPROTEINSRG"/>
</dbReference>
<evidence type="ECO:0000256" key="1">
    <source>
        <dbReference type="ARBA" id="ARBA00004141"/>
    </source>
</evidence>
<evidence type="ECO:0000256" key="3">
    <source>
        <dbReference type="ARBA" id="ARBA00022692"/>
    </source>
</evidence>
<dbReference type="AlphaFoldDB" id="E3LP59"/>
<dbReference type="eggNOG" id="ENOG502TGQI">
    <property type="taxonomic scope" value="Eukaryota"/>
</dbReference>
<feature type="transmembrane region" description="Helical" evidence="6">
    <location>
        <begin position="172"/>
        <end position="195"/>
    </location>
</feature>
<dbReference type="OMA" id="ISNDFYM"/>
<dbReference type="PANTHER" id="PTHR31627">
    <property type="entry name" value="SERPENTINE RECEPTOR CLASS GAMMA-RELATED"/>
    <property type="match status" value="1"/>
</dbReference>
<gene>
    <name evidence="7" type="primary">Cre-srg-29</name>
    <name evidence="7" type="ORF">CRE_27222</name>
</gene>
<dbReference type="EMBL" id="DS268412">
    <property type="protein sequence ID" value="EFP05504.1"/>
    <property type="molecule type" value="Genomic_DNA"/>
</dbReference>
<feature type="transmembrane region" description="Helical" evidence="6">
    <location>
        <begin position="256"/>
        <end position="278"/>
    </location>
</feature>
<dbReference type="OrthoDB" id="5832848at2759"/>
<feature type="transmembrane region" description="Helical" evidence="6">
    <location>
        <begin position="215"/>
        <end position="235"/>
    </location>
</feature>
<evidence type="ECO:0000256" key="5">
    <source>
        <dbReference type="ARBA" id="ARBA00023136"/>
    </source>
</evidence>
<comment type="similarity">
    <text evidence="2 6">Belongs to the nematode receptor-like protein srg family.</text>
</comment>
<comment type="subcellular location">
    <subcellularLocation>
        <location evidence="1">Membrane</location>
        <topology evidence="1">Multi-pass membrane protein</topology>
    </subcellularLocation>
</comment>
<reference evidence="7" key="1">
    <citation type="submission" date="2007-07" db="EMBL/GenBank/DDBJ databases">
        <title>PCAP assembly of the Caenorhabditis remanei genome.</title>
        <authorList>
            <consortium name="The Caenorhabditis remanei Sequencing Consortium"/>
            <person name="Wilson R.K."/>
        </authorList>
    </citation>
    <scope>NUCLEOTIDE SEQUENCE [LARGE SCALE GENOMIC DNA]</scope>
    <source>
        <strain evidence="7">PB4641</strain>
    </source>
</reference>
<dbReference type="GO" id="GO:0007606">
    <property type="term" value="P:sensory perception of chemical stimulus"/>
    <property type="evidence" value="ECO:0007669"/>
    <property type="project" value="UniProtKB-UniRule"/>
</dbReference>
<protein>
    <recommendedName>
        <fullName evidence="6">Serpentine receptor class gamma</fullName>
    </recommendedName>
</protein>
<dbReference type="Proteomes" id="UP000008281">
    <property type="component" value="Unassembled WGS sequence"/>
</dbReference>
<evidence type="ECO:0000313" key="7">
    <source>
        <dbReference type="EMBL" id="EFP05504.1"/>
    </source>
</evidence>
<dbReference type="HOGENOM" id="CLU_061253_0_0_1"/>
<dbReference type="PANTHER" id="PTHR31627:SF36">
    <property type="entry name" value="SERPENTINE RECEPTOR CLASS GAMMA"/>
    <property type="match status" value="1"/>
</dbReference>
<accession>E3LP59</accession>
<organism evidence="8">
    <name type="scientific">Caenorhabditis remanei</name>
    <name type="common">Caenorhabditis vulgaris</name>
    <dbReference type="NCBI Taxonomy" id="31234"/>
    <lineage>
        <taxon>Eukaryota</taxon>
        <taxon>Metazoa</taxon>
        <taxon>Ecdysozoa</taxon>
        <taxon>Nematoda</taxon>
        <taxon>Chromadorea</taxon>
        <taxon>Rhabditida</taxon>
        <taxon>Rhabditina</taxon>
        <taxon>Rhabditomorpha</taxon>
        <taxon>Rhabditoidea</taxon>
        <taxon>Rhabditidae</taxon>
        <taxon>Peloderinae</taxon>
        <taxon>Caenorhabditis</taxon>
    </lineage>
</organism>
<keyword evidence="5 6" id="KW-0472">Membrane</keyword>
<feature type="transmembrane region" description="Helical" evidence="6">
    <location>
        <begin position="290"/>
        <end position="315"/>
    </location>
</feature>
<dbReference type="InterPro" id="IPR000609">
    <property type="entry name" value="7TM_GPCR_serpentine_rcpt_Srg"/>
</dbReference>
<feature type="transmembrane region" description="Helical" evidence="6">
    <location>
        <begin position="108"/>
        <end position="127"/>
    </location>
</feature>